<dbReference type="GO" id="GO:0140104">
    <property type="term" value="F:molecular carrier activity"/>
    <property type="evidence" value="ECO:0007669"/>
    <property type="project" value="InterPro"/>
</dbReference>
<evidence type="ECO:0000256" key="5">
    <source>
        <dbReference type="ARBA" id="ARBA00022764"/>
    </source>
</evidence>
<evidence type="ECO:0000256" key="1">
    <source>
        <dbReference type="ARBA" id="ARBA00004418"/>
    </source>
</evidence>
<keyword evidence="4 6" id="KW-0732">Signal</keyword>
<dbReference type="RefSeq" id="WP_163680519.1">
    <property type="nucleotide sequence ID" value="NZ_AP022570.1"/>
</dbReference>
<dbReference type="GO" id="GO:0042597">
    <property type="term" value="C:periplasmic space"/>
    <property type="evidence" value="ECO:0007669"/>
    <property type="project" value="UniProtKB-SubCell"/>
</dbReference>
<keyword evidence="3" id="KW-0813">Transport</keyword>
<feature type="signal peptide" evidence="6">
    <location>
        <begin position="1"/>
        <end position="32"/>
    </location>
</feature>
<reference evidence="7 8" key="1">
    <citation type="journal article" date="2019" name="Emerg. Microbes Infect.">
        <title>Comprehensive subspecies identification of 175 nontuberculous mycobacteria species based on 7547 genomic profiles.</title>
        <authorList>
            <person name="Matsumoto Y."/>
            <person name="Kinjo T."/>
            <person name="Motooka D."/>
            <person name="Nabeya D."/>
            <person name="Jung N."/>
            <person name="Uechi K."/>
            <person name="Horii T."/>
            <person name="Iida T."/>
            <person name="Fujita J."/>
            <person name="Nakamura S."/>
        </authorList>
    </citation>
    <scope>NUCLEOTIDE SEQUENCE [LARGE SCALE GENOMIC DNA]</scope>
    <source>
        <strain evidence="7 8">JCM 12603</strain>
    </source>
</reference>
<proteinExistence type="inferred from homology"/>
<feature type="chain" id="PRO_5027041799" evidence="6">
    <location>
        <begin position="33"/>
        <end position="337"/>
    </location>
</feature>
<evidence type="ECO:0000256" key="4">
    <source>
        <dbReference type="ARBA" id="ARBA00022729"/>
    </source>
</evidence>
<evidence type="ECO:0000256" key="3">
    <source>
        <dbReference type="ARBA" id="ARBA00022448"/>
    </source>
</evidence>
<evidence type="ECO:0000256" key="2">
    <source>
        <dbReference type="ARBA" id="ARBA00006099"/>
    </source>
</evidence>
<dbReference type="SUPFAM" id="SSF53850">
    <property type="entry name" value="Periplasmic binding protein-like II"/>
    <property type="match status" value="1"/>
</dbReference>
<evidence type="ECO:0000256" key="6">
    <source>
        <dbReference type="SAM" id="SignalP"/>
    </source>
</evidence>
<gene>
    <name evidence="7" type="ORF">MPOR_40560</name>
</gene>
<protein>
    <submittedName>
        <fullName evidence="7">Sulfate ABC transporter substrate-binding protein</fullName>
    </submittedName>
</protein>
<keyword evidence="5" id="KW-0574">Periplasm</keyword>
<sequence length="337" mass="35876">MRLSAKWKTVAALLLSATVVVSCSGGSSQAGGADPGVADAETTLKLLAFSETEPAWTTVESAFAATPEGAEVAVEASYGSSAEQSRAVETGTTADVVNVSVEPDIARLVEAGKVDENWDAGVTKGIPFGSVVSLVVRPGNPKSIGDWGDLLRPDVEVITASPLSSGSAWWNLLAPYAWASGGGQDRQAGLDYVRELVTDHVRLHPGSDREASDAFRRGSGDVLLTSEVEALNVGFEQVRPPQTMKIESPVAVVSTGRHLEQAVDFVNFLFTAEAQKLWAEANFRPVDPGVLADYTDEFPAPQTLWTVDELGGWEVVEPQLFDEDTGAITKIYRQATR</sequence>
<dbReference type="AlphaFoldDB" id="A0A6N4VGB5"/>
<accession>A0A6N4VGB5</accession>
<dbReference type="GO" id="GO:1902358">
    <property type="term" value="P:sulfate transmembrane transport"/>
    <property type="evidence" value="ECO:0007669"/>
    <property type="project" value="InterPro"/>
</dbReference>
<dbReference type="PANTHER" id="PTHR30368:SF2">
    <property type="entry name" value="SULFATE-BINDING PROTEIN"/>
    <property type="match status" value="1"/>
</dbReference>
<evidence type="ECO:0000313" key="7">
    <source>
        <dbReference type="EMBL" id="BBX53030.1"/>
    </source>
</evidence>
<dbReference type="EMBL" id="AP022570">
    <property type="protein sequence ID" value="BBX53030.1"/>
    <property type="molecule type" value="Genomic_DNA"/>
</dbReference>
<dbReference type="InterPro" id="IPR005669">
    <property type="entry name" value="Thiosulph/SO4-bd"/>
</dbReference>
<evidence type="ECO:0000313" key="8">
    <source>
        <dbReference type="Proteomes" id="UP000466785"/>
    </source>
</evidence>
<dbReference type="PANTHER" id="PTHR30368">
    <property type="entry name" value="SULFATE-BINDING PROTEIN"/>
    <property type="match status" value="1"/>
</dbReference>
<keyword evidence="8" id="KW-1185">Reference proteome</keyword>
<dbReference type="Pfam" id="PF13531">
    <property type="entry name" value="SBP_bac_11"/>
    <property type="match status" value="1"/>
</dbReference>
<organism evidence="7 8">
    <name type="scientific">Mycolicibacterium poriferae</name>
    <dbReference type="NCBI Taxonomy" id="39694"/>
    <lineage>
        <taxon>Bacteria</taxon>
        <taxon>Bacillati</taxon>
        <taxon>Actinomycetota</taxon>
        <taxon>Actinomycetes</taxon>
        <taxon>Mycobacteriales</taxon>
        <taxon>Mycobacteriaceae</taxon>
        <taxon>Mycolicibacterium</taxon>
    </lineage>
</organism>
<dbReference type="Proteomes" id="UP000466785">
    <property type="component" value="Chromosome"/>
</dbReference>
<comment type="subcellular location">
    <subcellularLocation>
        <location evidence="1">Periplasm</location>
    </subcellularLocation>
</comment>
<name>A0A6N4VGB5_9MYCO</name>
<dbReference type="KEGG" id="mpof:MPOR_40560"/>
<dbReference type="PROSITE" id="PS51257">
    <property type="entry name" value="PROKAR_LIPOPROTEIN"/>
    <property type="match status" value="1"/>
</dbReference>
<comment type="similarity">
    <text evidence="2">Belongs to the prokaryotic sulfate-binding protein family.</text>
</comment>
<dbReference type="Gene3D" id="3.40.190.10">
    <property type="entry name" value="Periplasmic binding protein-like II"/>
    <property type="match status" value="2"/>
</dbReference>